<dbReference type="InterPro" id="IPR013083">
    <property type="entry name" value="Znf_RING/FYVE/PHD"/>
</dbReference>
<dbReference type="AlphaFoldDB" id="A0A9K3GLG6"/>
<dbReference type="PANTHER" id="PTHR45969">
    <property type="entry name" value="RING ZINC FINGER PROTEIN-RELATED"/>
    <property type="match status" value="1"/>
</dbReference>
<gene>
    <name evidence="7" type="ORF">KIPB_008442</name>
</gene>
<evidence type="ECO:0000256" key="4">
    <source>
        <dbReference type="PROSITE-ProRule" id="PRU00175"/>
    </source>
</evidence>
<dbReference type="Proteomes" id="UP000265618">
    <property type="component" value="Unassembled WGS sequence"/>
</dbReference>
<evidence type="ECO:0000313" key="7">
    <source>
        <dbReference type="EMBL" id="GIQ86565.1"/>
    </source>
</evidence>
<dbReference type="SMART" id="SM00184">
    <property type="entry name" value="RING"/>
    <property type="match status" value="1"/>
</dbReference>
<dbReference type="OrthoDB" id="9984778at2759"/>
<keyword evidence="1" id="KW-0479">Metal-binding</keyword>
<dbReference type="InterPro" id="IPR001841">
    <property type="entry name" value="Znf_RING"/>
</dbReference>
<evidence type="ECO:0000256" key="2">
    <source>
        <dbReference type="ARBA" id="ARBA00022771"/>
    </source>
</evidence>
<feature type="region of interest" description="Disordered" evidence="5">
    <location>
        <begin position="1"/>
        <end position="21"/>
    </location>
</feature>
<sequence>MTEPTPHQPDKPNQASPGHHVTEAQLSLSSPTDSDSPLCAICQSGMGGTDTATLALACGHVFHAGCLHQWCHYAKDVCPLCRQSIDLNVAFGPDVRCWRVQNIAVPTRCSPESIRLGLRPTGWVNVQLQVLPPPGITIRAIRYVFHPAFSLNTLSIDTAPFDLVVKLCSSSVTVVIDITCDNDEKFALVHTLEKEMCTRNFFEPLYNGAPDPSKPIDPLTYFSQLLSVYRRAPDYYSKEMQPPARFQRRRQPRGGRSGSGLMRFLGGLFGADQL</sequence>
<evidence type="ECO:0000256" key="5">
    <source>
        <dbReference type="SAM" id="MobiDB-lite"/>
    </source>
</evidence>
<dbReference type="PROSITE" id="PS50089">
    <property type="entry name" value="ZF_RING_2"/>
    <property type="match status" value="1"/>
</dbReference>
<dbReference type="Gene3D" id="3.30.40.10">
    <property type="entry name" value="Zinc/RING finger domain, C3HC4 (zinc finger)"/>
    <property type="match status" value="1"/>
</dbReference>
<accession>A0A9K3GLG6</accession>
<keyword evidence="3" id="KW-0862">Zinc</keyword>
<proteinExistence type="predicted"/>
<dbReference type="GO" id="GO:0008270">
    <property type="term" value="F:zinc ion binding"/>
    <property type="evidence" value="ECO:0007669"/>
    <property type="project" value="UniProtKB-KW"/>
</dbReference>
<evidence type="ECO:0000259" key="6">
    <source>
        <dbReference type="PROSITE" id="PS50089"/>
    </source>
</evidence>
<dbReference type="CDD" id="cd16448">
    <property type="entry name" value="RING-H2"/>
    <property type="match status" value="1"/>
</dbReference>
<comment type="caution">
    <text evidence="7">The sequence shown here is derived from an EMBL/GenBank/DDBJ whole genome shotgun (WGS) entry which is preliminary data.</text>
</comment>
<keyword evidence="2 4" id="KW-0863">Zinc-finger</keyword>
<dbReference type="EMBL" id="BDIP01002616">
    <property type="protein sequence ID" value="GIQ86565.1"/>
    <property type="molecule type" value="Genomic_DNA"/>
</dbReference>
<evidence type="ECO:0000256" key="3">
    <source>
        <dbReference type="ARBA" id="ARBA00022833"/>
    </source>
</evidence>
<feature type="domain" description="RING-type" evidence="6">
    <location>
        <begin position="39"/>
        <end position="82"/>
    </location>
</feature>
<organism evidence="7 8">
    <name type="scientific">Kipferlia bialata</name>
    <dbReference type="NCBI Taxonomy" id="797122"/>
    <lineage>
        <taxon>Eukaryota</taxon>
        <taxon>Metamonada</taxon>
        <taxon>Carpediemonas-like organisms</taxon>
        <taxon>Kipferlia</taxon>
    </lineage>
</organism>
<reference evidence="7 8" key="1">
    <citation type="journal article" date="2018" name="PLoS ONE">
        <title>The draft genome of Kipferlia bialata reveals reductive genome evolution in fornicate parasites.</title>
        <authorList>
            <person name="Tanifuji G."/>
            <person name="Takabayashi S."/>
            <person name="Kume K."/>
            <person name="Takagi M."/>
            <person name="Nakayama T."/>
            <person name="Kamikawa R."/>
            <person name="Inagaki Y."/>
            <person name="Hashimoto T."/>
        </authorList>
    </citation>
    <scope>NUCLEOTIDE SEQUENCE [LARGE SCALE GENOMIC DNA]</scope>
    <source>
        <strain evidence="7">NY0173</strain>
    </source>
</reference>
<protein>
    <recommendedName>
        <fullName evidence="6">RING-type domain-containing protein</fullName>
    </recommendedName>
</protein>
<evidence type="ECO:0000256" key="1">
    <source>
        <dbReference type="ARBA" id="ARBA00022723"/>
    </source>
</evidence>
<dbReference type="SUPFAM" id="SSF57850">
    <property type="entry name" value="RING/U-box"/>
    <property type="match status" value="1"/>
</dbReference>
<dbReference type="Pfam" id="PF13639">
    <property type="entry name" value="zf-RING_2"/>
    <property type="match status" value="1"/>
</dbReference>
<evidence type="ECO:0000313" key="8">
    <source>
        <dbReference type="Proteomes" id="UP000265618"/>
    </source>
</evidence>
<keyword evidence="8" id="KW-1185">Reference proteome</keyword>
<name>A0A9K3GLG6_9EUKA</name>